<dbReference type="Pfam" id="PF03129">
    <property type="entry name" value="HGTP_anticodon"/>
    <property type="match status" value="1"/>
</dbReference>
<dbReference type="GO" id="GO:0005524">
    <property type="term" value="F:ATP binding"/>
    <property type="evidence" value="ECO:0007669"/>
    <property type="project" value="UniProtKB-KW"/>
</dbReference>
<dbReference type="SUPFAM" id="SSF55681">
    <property type="entry name" value="Class II aaRS and biotin synthetases"/>
    <property type="match status" value="1"/>
</dbReference>
<dbReference type="PANTHER" id="PTHR11476">
    <property type="entry name" value="HISTIDYL-TRNA SYNTHETASE"/>
    <property type="match status" value="1"/>
</dbReference>
<evidence type="ECO:0000256" key="8">
    <source>
        <dbReference type="ARBA" id="ARBA00023146"/>
    </source>
</evidence>
<dbReference type="GO" id="GO:0006427">
    <property type="term" value="P:histidyl-tRNA aminoacylation"/>
    <property type="evidence" value="ECO:0007669"/>
    <property type="project" value="InterPro"/>
</dbReference>
<evidence type="ECO:0000256" key="5">
    <source>
        <dbReference type="ARBA" id="ARBA00022741"/>
    </source>
</evidence>
<gene>
    <name evidence="11" type="ORF">PPERSA_08738</name>
</gene>
<comment type="caution">
    <text evidence="11">The sequence shown here is derived from an EMBL/GenBank/DDBJ whole genome shotgun (WGS) entry which is preliminary data.</text>
</comment>
<dbReference type="GO" id="GO:0005739">
    <property type="term" value="C:mitochondrion"/>
    <property type="evidence" value="ECO:0007669"/>
    <property type="project" value="TreeGrafter"/>
</dbReference>
<comment type="similarity">
    <text evidence="1">Belongs to the class-II aminoacyl-tRNA synthetase family.</text>
</comment>
<dbReference type="InterPro" id="IPR006195">
    <property type="entry name" value="aa-tRNA-synth_II"/>
</dbReference>
<evidence type="ECO:0000259" key="10">
    <source>
        <dbReference type="PROSITE" id="PS50862"/>
    </source>
</evidence>
<accession>A0A0V0QYU7</accession>
<dbReference type="InterPro" id="IPR004154">
    <property type="entry name" value="Anticodon-bd"/>
</dbReference>
<dbReference type="GO" id="GO:0005829">
    <property type="term" value="C:cytosol"/>
    <property type="evidence" value="ECO:0007669"/>
    <property type="project" value="TreeGrafter"/>
</dbReference>
<dbReference type="OMA" id="YLEAMNC"/>
<evidence type="ECO:0000256" key="3">
    <source>
        <dbReference type="ARBA" id="ARBA00015302"/>
    </source>
</evidence>
<dbReference type="InterPro" id="IPR041715">
    <property type="entry name" value="HisRS-like_core"/>
</dbReference>
<dbReference type="SUPFAM" id="SSF52954">
    <property type="entry name" value="Class II aaRS ABD-related"/>
    <property type="match status" value="1"/>
</dbReference>
<dbReference type="CDD" id="cd00773">
    <property type="entry name" value="HisRS-like_core"/>
    <property type="match status" value="1"/>
</dbReference>
<evidence type="ECO:0000313" key="12">
    <source>
        <dbReference type="Proteomes" id="UP000054937"/>
    </source>
</evidence>
<keyword evidence="6" id="KW-0067">ATP-binding</keyword>
<dbReference type="InterPro" id="IPR036621">
    <property type="entry name" value="Anticodon-bd_dom_sf"/>
</dbReference>
<keyword evidence="8" id="KW-0030">Aminoacyl-tRNA synthetase</keyword>
<dbReference type="GO" id="GO:0004821">
    <property type="term" value="F:histidine-tRNA ligase activity"/>
    <property type="evidence" value="ECO:0007669"/>
    <property type="project" value="UniProtKB-EC"/>
</dbReference>
<keyword evidence="5" id="KW-0547">Nucleotide-binding</keyword>
<proteinExistence type="inferred from homology"/>
<feature type="domain" description="Aminoacyl-transfer RNA synthetases class-II family profile" evidence="10">
    <location>
        <begin position="426"/>
        <end position="787"/>
    </location>
</feature>
<comment type="catalytic activity">
    <reaction evidence="9">
        <text>tRNA(His) + L-histidine + ATP = L-histidyl-tRNA(His) + AMP + diphosphate + H(+)</text>
        <dbReference type="Rhea" id="RHEA:17313"/>
        <dbReference type="Rhea" id="RHEA-COMP:9665"/>
        <dbReference type="Rhea" id="RHEA-COMP:9689"/>
        <dbReference type="ChEBI" id="CHEBI:15378"/>
        <dbReference type="ChEBI" id="CHEBI:30616"/>
        <dbReference type="ChEBI" id="CHEBI:33019"/>
        <dbReference type="ChEBI" id="CHEBI:57595"/>
        <dbReference type="ChEBI" id="CHEBI:78442"/>
        <dbReference type="ChEBI" id="CHEBI:78527"/>
        <dbReference type="ChEBI" id="CHEBI:456215"/>
        <dbReference type="EC" id="6.1.1.21"/>
    </reaction>
</comment>
<name>A0A0V0QYU7_PSEPJ</name>
<evidence type="ECO:0000256" key="7">
    <source>
        <dbReference type="ARBA" id="ARBA00022917"/>
    </source>
</evidence>
<evidence type="ECO:0000256" key="2">
    <source>
        <dbReference type="ARBA" id="ARBA00012815"/>
    </source>
</evidence>
<dbReference type="EC" id="6.1.1.21" evidence="2"/>
<dbReference type="NCBIfam" id="TIGR00442">
    <property type="entry name" value="hisS"/>
    <property type="match status" value="1"/>
</dbReference>
<keyword evidence="4" id="KW-0436">Ligase</keyword>
<dbReference type="PROSITE" id="PS50862">
    <property type="entry name" value="AA_TRNA_LIGASE_II"/>
    <property type="match status" value="1"/>
</dbReference>
<dbReference type="FunCoup" id="A0A0V0QYU7">
    <property type="interactions" value="25"/>
</dbReference>
<evidence type="ECO:0000256" key="1">
    <source>
        <dbReference type="ARBA" id="ARBA00008226"/>
    </source>
</evidence>
<dbReference type="InterPro" id="IPR045864">
    <property type="entry name" value="aa-tRNA-synth_II/BPL/LPL"/>
</dbReference>
<dbReference type="EMBL" id="LDAU01000089">
    <property type="protein sequence ID" value="KRX07061.1"/>
    <property type="molecule type" value="Genomic_DNA"/>
</dbReference>
<dbReference type="OrthoDB" id="1906957at2759"/>
<dbReference type="Gene3D" id="3.30.930.10">
    <property type="entry name" value="Bira Bifunctional Protein, Domain 2"/>
    <property type="match status" value="1"/>
</dbReference>
<dbReference type="FunFam" id="3.30.930.10:FF:000061">
    <property type="entry name" value="Histidine--tRNA ligase, cytoplasmic"/>
    <property type="match status" value="1"/>
</dbReference>
<dbReference type="InterPro" id="IPR033656">
    <property type="entry name" value="HisRS_anticodon"/>
</dbReference>
<dbReference type="AlphaFoldDB" id="A0A0V0QYU7"/>
<dbReference type="HAMAP" id="MF_00127">
    <property type="entry name" value="His_tRNA_synth"/>
    <property type="match status" value="1"/>
</dbReference>
<dbReference type="Gene3D" id="3.40.50.800">
    <property type="entry name" value="Anticodon-binding domain"/>
    <property type="match status" value="1"/>
</dbReference>
<dbReference type="FunFam" id="3.40.50.800:FF:000012">
    <property type="entry name" value="Histidine--tRNA ligase, cytoplasmic"/>
    <property type="match status" value="1"/>
</dbReference>
<protein>
    <recommendedName>
        <fullName evidence="3">Histidine--tRNA ligase, cytoplasmic</fullName>
        <ecNumber evidence="2">6.1.1.21</ecNumber>
    </recommendedName>
</protein>
<keyword evidence="7" id="KW-0648">Protein biosynthesis</keyword>
<dbReference type="PANTHER" id="PTHR11476:SF7">
    <property type="entry name" value="HISTIDINE--TRNA LIGASE"/>
    <property type="match status" value="1"/>
</dbReference>
<dbReference type="GO" id="GO:0032543">
    <property type="term" value="P:mitochondrial translation"/>
    <property type="evidence" value="ECO:0007669"/>
    <property type="project" value="TreeGrafter"/>
</dbReference>
<dbReference type="InParanoid" id="A0A0V0QYU7"/>
<dbReference type="InterPro" id="IPR015807">
    <property type="entry name" value="His-tRNA-ligase"/>
</dbReference>
<dbReference type="GO" id="GO:0003723">
    <property type="term" value="F:RNA binding"/>
    <property type="evidence" value="ECO:0007669"/>
    <property type="project" value="TreeGrafter"/>
</dbReference>
<reference evidence="11 12" key="1">
    <citation type="journal article" date="2015" name="Sci. Rep.">
        <title>Genome of the facultative scuticociliatosis pathogen Pseudocohnilembus persalinus provides insight into its virulence through horizontal gene transfer.</title>
        <authorList>
            <person name="Xiong J."/>
            <person name="Wang G."/>
            <person name="Cheng J."/>
            <person name="Tian M."/>
            <person name="Pan X."/>
            <person name="Warren A."/>
            <person name="Jiang C."/>
            <person name="Yuan D."/>
            <person name="Miao W."/>
        </authorList>
    </citation>
    <scope>NUCLEOTIDE SEQUENCE [LARGE SCALE GENOMIC DNA]</scope>
    <source>
        <strain evidence="11">36N120E</strain>
    </source>
</reference>
<dbReference type="Proteomes" id="UP000054937">
    <property type="component" value="Unassembled WGS sequence"/>
</dbReference>
<dbReference type="Pfam" id="PF13393">
    <property type="entry name" value="tRNA-synt_His"/>
    <property type="match status" value="1"/>
</dbReference>
<evidence type="ECO:0000256" key="9">
    <source>
        <dbReference type="ARBA" id="ARBA00047639"/>
    </source>
</evidence>
<sequence>MKFVGRINLSKQELVDIIFKSETVALDPQTLDKYSKKNFNIDYQKVLEIISQQGLLAQKSEETLFNQSNFSDDQHFIRALLVILLLQLVSKKGATRIETAQFLVTLINAGTGVLDLTLSSSQYSTQPWQIMDIFYENSVQSERIKKVEGFTAFPQLSESESQLIINNLEKIYLFSIALNKLQSINKIISLSTISYSFYCESLNINTEFLQIYEKKTTFARNISIVASVIQNLLNNSTLKKAQPSSDDTTWVELLGQTRFNFIQLQNLIIEELGVEDSEGLKLKGNFERTFQTLNNLSLQLAGSIATQLENTLQRNALINESEQQEYIKEKLQSAQEVTGQLLNSLNFMPKEKGFCKSSPYLMNLHEYYGPLLDLISLEMKTRKRFGLGTAQIFELFSNSVSFDEETLPQENYQKLVESFFNLNNKDLLAKFEEITISKNSERRKVKVPKGTQDFGGKEMAVRRNIFNTVTEVFRSHGAVEIDTPVFELKETLTGKYGEDSKLIYDLEDQGGELLSLRYDLTVPFARFMAMQNKLSIKRYQMQKVYRRDQPNIQKGRYREFNQCDFDISGKGDIMMQDAEVIQVFNTILNKLKLDKFLIKINNRKILDAMIEISGAPMSKFKPICSAIDKLDKETWDTVKKELIEEKGIDPKSVEILGTFVNGVYTGKPMEVLQKLISSEALKGSSKGEEALKEMEQLFKYLTQLGAISNVSFDLSLARGLDYYTGMIFEIVLVGELVGSIAGGGRYDELIGMFMDKKDAVPSVGGSLGIERVYRILEQRKDIKKFTETEVLVCSIGALAEEKLQITGELWNAGINAEYLYKEKEKPQKQLEYAIYQNIPFAIFIGEEEIKNQQVGIRKLYLREQETVSRNDYIQYLKKAIEQYYVDAQNGKVEYYIEEEQKKQTKPEPKQEKK</sequence>
<evidence type="ECO:0000256" key="6">
    <source>
        <dbReference type="ARBA" id="ARBA00022840"/>
    </source>
</evidence>
<evidence type="ECO:0000313" key="11">
    <source>
        <dbReference type="EMBL" id="KRX07061.1"/>
    </source>
</evidence>
<dbReference type="CDD" id="cd00859">
    <property type="entry name" value="HisRS_anticodon"/>
    <property type="match status" value="1"/>
</dbReference>
<organism evidence="11 12">
    <name type="scientific">Pseudocohnilembus persalinus</name>
    <name type="common">Ciliate</name>
    <dbReference type="NCBI Taxonomy" id="266149"/>
    <lineage>
        <taxon>Eukaryota</taxon>
        <taxon>Sar</taxon>
        <taxon>Alveolata</taxon>
        <taxon>Ciliophora</taxon>
        <taxon>Intramacronucleata</taxon>
        <taxon>Oligohymenophorea</taxon>
        <taxon>Scuticociliatia</taxon>
        <taxon>Philasterida</taxon>
        <taxon>Pseudocohnilembidae</taxon>
        <taxon>Pseudocohnilembus</taxon>
    </lineage>
</organism>
<evidence type="ECO:0000256" key="4">
    <source>
        <dbReference type="ARBA" id="ARBA00022598"/>
    </source>
</evidence>
<keyword evidence="12" id="KW-1185">Reference proteome</keyword>